<protein>
    <submittedName>
        <fullName evidence="1">Uncharacterized protein</fullName>
    </submittedName>
</protein>
<reference evidence="1 2" key="1">
    <citation type="journal article" date="2015" name="Proc. Natl. Acad. Sci. U.S.A.">
        <title>The resurrection genome of Boea hygrometrica: A blueprint for survival of dehydration.</title>
        <authorList>
            <person name="Xiao L."/>
            <person name="Yang G."/>
            <person name="Zhang L."/>
            <person name="Yang X."/>
            <person name="Zhao S."/>
            <person name="Ji Z."/>
            <person name="Zhou Q."/>
            <person name="Hu M."/>
            <person name="Wang Y."/>
            <person name="Chen M."/>
            <person name="Xu Y."/>
            <person name="Jin H."/>
            <person name="Xiao X."/>
            <person name="Hu G."/>
            <person name="Bao F."/>
            <person name="Hu Y."/>
            <person name="Wan P."/>
            <person name="Li L."/>
            <person name="Deng X."/>
            <person name="Kuang T."/>
            <person name="Xiang C."/>
            <person name="Zhu J.K."/>
            <person name="Oliver M.J."/>
            <person name="He Y."/>
        </authorList>
    </citation>
    <scope>NUCLEOTIDE SEQUENCE [LARGE SCALE GENOMIC DNA]</scope>
    <source>
        <strain evidence="2">cv. XS01</strain>
    </source>
</reference>
<sequence length="70" mass="8030">MFRIRRYSNKFSMHSYCVIRAMIIGNNRMCQGVRPPTRSSYLAHDVGSSALGGRDVLSRVCRRFSGQEVF</sequence>
<dbReference type="EMBL" id="KQ996414">
    <property type="protein sequence ID" value="KZV45225.1"/>
    <property type="molecule type" value="Genomic_DNA"/>
</dbReference>
<accession>A0A2Z7CEV6</accession>
<gene>
    <name evidence="1" type="ORF">F511_10002</name>
</gene>
<proteinExistence type="predicted"/>
<evidence type="ECO:0000313" key="1">
    <source>
        <dbReference type="EMBL" id="KZV45225.1"/>
    </source>
</evidence>
<dbReference type="Proteomes" id="UP000250235">
    <property type="component" value="Unassembled WGS sequence"/>
</dbReference>
<name>A0A2Z7CEV6_9LAMI</name>
<dbReference type="AlphaFoldDB" id="A0A2Z7CEV6"/>
<keyword evidence="2" id="KW-1185">Reference proteome</keyword>
<organism evidence="1 2">
    <name type="scientific">Dorcoceras hygrometricum</name>
    <dbReference type="NCBI Taxonomy" id="472368"/>
    <lineage>
        <taxon>Eukaryota</taxon>
        <taxon>Viridiplantae</taxon>
        <taxon>Streptophyta</taxon>
        <taxon>Embryophyta</taxon>
        <taxon>Tracheophyta</taxon>
        <taxon>Spermatophyta</taxon>
        <taxon>Magnoliopsida</taxon>
        <taxon>eudicotyledons</taxon>
        <taxon>Gunneridae</taxon>
        <taxon>Pentapetalae</taxon>
        <taxon>asterids</taxon>
        <taxon>lamiids</taxon>
        <taxon>Lamiales</taxon>
        <taxon>Gesneriaceae</taxon>
        <taxon>Didymocarpoideae</taxon>
        <taxon>Trichosporeae</taxon>
        <taxon>Loxocarpinae</taxon>
        <taxon>Dorcoceras</taxon>
    </lineage>
</organism>
<evidence type="ECO:0000313" key="2">
    <source>
        <dbReference type="Proteomes" id="UP000250235"/>
    </source>
</evidence>